<keyword evidence="2" id="KW-0472">Membrane</keyword>
<feature type="transmembrane region" description="Helical" evidence="2">
    <location>
        <begin position="15"/>
        <end position="38"/>
    </location>
</feature>
<keyword evidence="2" id="KW-1133">Transmembrane helix</keyword>
<evidence type="ECO:0000313" key="4">
    <source>
        <dbReference type="Proteomes" id="UP001362999"/>
    </source>
</evidence>
<proteinExistence type="predicted"/>
<dbReference type="EMBL" id="JAWWNJ010000085">
    <property type="protein sequence ID" value="KAK7000962.1"/>
    <property type="molecule type" value="Genomic_DNA"/>
</dbReference>
<feature type="compositionally biased region" description="Basic and acidic residues" evidence="1">
    <location>
        <begin position="46"/>
        <end position="57"/>
    </location>
</feature>
<keyword evidence="2" id="KW-0812">Transmembrane</keyword>
<keyword evidence="4" id="KW-1185">Reference proteome</keyword>
<evidence type="ECO:0000256" key="1">
    <source>
        <dbReference type="SAM" id="MobiDB-lite"/>
    </source>
</evidence>
<organism evidence="3 4">
    <name type="scientific">Favolaschia claudopus</name>
    <dbReference type="NCBI Taxonomy" id="2862362"/>
    <lineage>
        <taxon>Eukaryota</taxon>
        <taxon>Fungi</taxon>
        <taxon>Dikarya</taxon>
        <taxon>Basidiomycota</taxon>
        <taxon>Agaricomycotina</taxon>
        <taxon>Agaricomycetes</taxon>
        <taxon>Agaricomycetidae</taxon>
        <taxon>Agaricales</taxon>
        <taxon>Marasmiineae</taxon>
        <taxon>Mycenaceae</taxon>
        <taxon>Favolaschia</taxon>
    </lineage>
</organism>
<dbReference type="AlphaFoldDB" id="A0AAW0A591"/>
<gene>
    <name evidence="3" type="ORF">R3P38DRAFT_3217478</name>
</gene>
<comment type="caution">
    <text evidence="3">The sequence shown here is derived from an EMBL/GenBank/DDBJ whole genome shotgun (WGS) entry which is preliminary data.</text>
</comment>
<name>A0AAW0A591_9AGAR</name>
<accession>A0AAW0A591</accession>
<dbReference type="Proteomes" id="UP001362999">
    <property type="component" value="Unassembled WGS sequence"/>
</dbReference>
<evidence type="ECO:0000256" key="2">
    <source>
        <dbReference type="SAM" id="Phobius"/>
    </source>
</evidence>
<feature type="region of interest" description="Disordered" evidence="1">
    <location>
        <begin position="41"/>
        <end position="65"/>
    </location>
</feature>
<sequence>MASLTPSSLLQPAPMYLLIPVIPVMTAFTVGTFPPVLASAPPAVAKDSKETPTKESRSPSSTLPAPLVEMLRTEGPYRANEVFSHVPPQPLEPVEEVFPVPEWYTVTRGRFVGVTDHALADFAISGVAGYARKAYATQEHALRAFNLALTWGGVQILSHLSVVDPGDANHPKTALETRHYGTLNLATFPPKFRLALALPADPVVPAVPAGDHTADSPPLSRPHSRLFRNIGESRPSIAGLLSGRSPRAQAVFFLPCTRLPGFTHIAVHIPRYGSNG</sequence>
<reference evidence="3 4" key="1">
    <citation type="journal article" date="2024" name="J Genomics">
        <title>Draft genome sequencing and assembly of Favolaschia claudopus CIRM-BRFM 2984 isolated from oak limbs.</title>
        <authorList>
            <person name="Navarro D."/>
            <person name="Drula E."/>
            <person name="Chaduli D."/>
            <person name="Cazenave R."/>
            <person name="Ahrendt S."/>
            <person name="Wang J."/>
            <person name="Lipzen A."/>
            <person name="Daum C."/>
            <person name="Barry K."/>
            <person name="Grigoriev I.V."/>
            <person name="Favel A."/>
            <person name="Rosso M.N."/>
            <person name="Martin F."/>
        </authorList>
    </citation>
    <scope>NUCLEOTIDE SEQUENCE [LARGE SCALE GENOMIC DNA]</scope>
    <source>
        <strain evidence="3 4">CIRM-BRFM 2984</strain>
    </source>
</reference>
<protein>
    <submittedName>
        <fullName evidence="3">Uncharacterized protein</fullName>
    </submittedName>
</protein>
<evidence type="ECO:0000313" key="3">
    <source>
        <dbReference type="EMBL" id="KAK7000962.1"/>
    </source>
</evidence>